<dbReference type="Proteomes" id="UP001241571">
    <property type="component" value="Unassembled WGS sequence"/>
</dbReference>
<protein>
    <submittedName>
        <fullName evidence="5">Phosphate/phosphite/phosphonate ABC transporter substrate-binding protein</fullName>
    </submittedName>
</protein>
<keyword evidence="2 3" id="KW-0732">Signal</keyword>
<dbReference type="EMBL" id="JABXJK010000029">
    <property type="protein sequence ID" value="MBA0972141.1"/>
    <property type="molecule type" value="Genomic_DNA"/>
</dbReference>
<feature type="signal peptide" evidence="3">
    <location>
        <begin position="1"/>
        <end position="23"/>
    </location>
</feature>
<gene>
    <name evidence="6" type="ORF">EGM181_17035</name>
    <name evidence="4" type="ORF">HWH42_06015</name>
    <name evidence="5" type="ORF">QRX88_06035</name>
</gene>
<organism evidence="5 9">
    <name type="scientific">Enterococcus gallinarum</name>
    <dbReference type="NCBI Taxonomy" id="1353"/>
    <lineage>
        <taxon>Bacteria</taxon>
        <taxon>Bacillati</taxon>
        <taxon>Bacillota</taxon>
        <taxon>Bacilli</taxon>
        <taxon>Lactobacillales</taxon>
        <taxon>Enterococcaceae</taxon>
        <taxon>Enterococcus</taxon>
    </lineage>
</organism>
<proteinExistence type="inferred from homology"/>
<dbReference type="PANTHER" id="PTHR35841">
    <property type="entry name" value="PHOSPHONATES-BINDING PERIPLASMIC PROTEIN"/>
    <property type="match status" value="1"/>
</dbReference>
<reference evidence="6 7" key="1">
    <citation type="submission" date="2020-03" db="EMBL/GenBank/DDBJ databases">
        <title>Characterization of ganglioside-mimicking enterococci.</title>
        <authorList>
            <person name="Patry R.T."/>
            <person name="Nothaft H."/>
            <person name="Bridger R."/>
            <person name="Shajahan A."/>
            <person name="Huynh S."/>
            <person name="Sanchez S."/>
            <person name="Azadi P."/>
            <person name="Cooper K."/>
            <person name="Miller W.G."/>
            <person name="Parker C.T."/>
            <person name="Wells L."/>
            <person name="Szymanski C.M."/>
        </authorList>
    </citation>
    <scope>NUCLEOTIDE SEQUENCE [LARGE SCALE GENOMIC DNA]</scope>
    <source>
        <strain evidence="6 7">EGM181</strain>
    </source>
</reference>
<reference evidence="5 9" key="3">
    <citation type="submission" date="2023-06" db="EMBL/GenBank/DDBJ databases">
        <title>Acute promotion of culturable opportunistic pathogens and persistent increase of antibiotic resistance following antibiotic exposure in mouse gut microbiota.</title>
        <authorList>
            <person name="Li L."/>
            <person name="Wang B."/>
            <person name="Sun Y."/>
            <person name="Wang M."/>
            <person name="Xu H."/>
        </authorList>
    </citation>
    <scope>NUCLEOTIDE SEQUENCE [LARGE SCALE GENOMIC DNA]</scope>
    <source>
        <strain evidence="5 9">CRI2_2</strain>
    </source>
</reference>
<dbReference type="Proteomes" id="UP000571857">
    <property type="component" value="Unassembled WGS sequence"/>
</dbReference>
<evidence type="ECO:0000313" key="5">
    <source>
        <dbReference type="EMBL" id="MDL4935278.1"/>
    </source>
</evidence>
<dbReference type="EMBL" id="JASUBT010000003">
    <property type="protein sequence ID" value="MDL4935278.1"/>
    <property type="molecule type" value="Genomic_DNA"/>
</dbReference>
<dbReference type="NCBIfam" id="TIGR01098">
    <property type="entry name" value="3A0109s03R"/>
    <property type="match status" value="1"/>
</dbReference>
<reference evidence="4 8" key="2">
    <citation type="submission" date="2020-06" db="EMBL/GenBank/DDBJ databases">
        <title>Crossreactivity between MHC class I-restricted antigens from cancer cells and an enterococcal bacteriophage.</title>
        <authorList>
            <person name="Fluckiger A."/>
            <person name="Daillere R."/>
            <person name="Sassi M."/>
            <person name="Cattoir V."/>
            <person name="Kroemer G."/>
            <person name="Zitvogel L."/>
        </authorList>
    </citation>
    <scope>NUCLEOTIDE SEQUENCE [LARGE SCALE GENOMIC DNA]</scope>
    <source>
        <strain evidence="4 8">EG4</strain>
    </source>
</reference>
<comment type="similarity">
    <text evidence="1">Belongs to the phosphate/phosphite/phosphonate binding protein family.</text>
</comment>
<evidence type="ECO:0000256" key="3">
    <source>
        <dbReference type="SAM" id="SignalP"/>
    </source>
</evidence>
<evidence type="ECO:0000256" key="2">
    <source>
        <dbReference type="ARBA" id="ARBA00022729"/>
    </source>
</evidence>
<dbReference type="GO" id="GO:0055085">
    <property type="term" value="P:transmembrane transport"/>
    <property type="evidence" value="ECO:0007669"/>
    <property type="project" value="InterPro"/>
</dbReference>
<dbReference type="PROSITE" id="PS51257">
    <property type="entry name" value="PROKAR_LIPOPROTEIN"/>
    <property type="match status" value="1"/>
</dbReference>
<dbReference type="InterPro" id="IPR005770">
    <property type="entry name" value="PhnD"/>
</dbReference>
<evidence type="ECO:0000313" key="9">
    <source>
        <dbReference type="Proteomes" id="UP001241571"/>
    </source>
</evidence>
<dbReference type="Pfam" id="PF12974">
    <property type="entry name" value="Phosphonate-bd"/>
    <property type="match status" value="1"/>
</dbReference>
<dbReference type="SUPFAM" id="SSF53850">
    <property type="entry name" value="Periplasmic binding protein-like II"/>
    <property type="match status" value="1"/>
</dbReference>
<name>A0A2K3QW21_ENTGA</name>
<dbReference type="AlphaFoldDB" id="A0A2K3QW21"/>
<evidence type="ECO:0000313" key="6">
    <source>
        <dbReference type="EMBL" id="QOG28853.1"/>
    </source>
</evidence>
<dbReference type="GO" id="GO:0043190">
    <property type="term" value="C:ATP-binding cassette (ABC) transporter complex"/>
    <property type="evidence" value="ECO:0007669"/>
    <property type="project" value="InterPro"/>
</dbReference>
<evidence type="ECO:0000256" key="1">
    <source>
        <dbReference type="ARBA" id="ARBA00007162"/>
    </source>
</evidence>
<sequence>MRFKQVAKGIMGVMLAVALTGCASGNSKQEDAAKEKLVVQFVPTNNDGTMEAKAKPFAEYLSKKLDRQVDVTLATDYSTIVEAMASGQVDIGIMPPAAYVQAKDMDAAEAILTSQLGDYDQETGLPLEGQLTNTFKGEILVRADSGLNELTDLKGKKIATLSPNSASGYIYPVAEMKDAGVDPTTEATLTTVNDIPSEITAVLNGQMDAAFVFEGARNVFASSFADNDLFKDLKVLYLTEGDIPNDAIAVQPKMDDALKKEIKDVFLNMKDDEEGAEAMSLWGHQGYEEAADSAYDTIREYTEKAAE</sequence>
<dbReference type="Proteomes" id="UP000516696">
    <property type="component" value="Chromosome"/>
</dbReference>
<accession>A0A2K3QW21</accession>
<dbReference type="EMBL" id="CP050485">
    <property type="protein sequence ID" value="QOG28853.1"/>
    <property type="molecule type" value="Genomic_DNA"/>
</dbReference>
<feature type="chain" id="PRO_5044383400" evidence="3">
    <location>
        <begin position="24"/>
        <end position="307"/>
    </location>
</feature>
<dbReference type="RefSeq" id="WP_081131118.1">
    <property type="nucleotide sequence ID" value="NZ_BSYC01000001.1"/>
</dbReference>
<dbReference type="Gene3D" id="3.40.190.10">
    <property type="entry name" value="Periplasmic binding protein-like II"/>
    <property type="match status" value="2"/>
</dbReference>
<dbReference type="CDD" id="cd01071">
    <property type="entry name" value="PBP2_PhnD_like"/>
    <property type="match status" value="1"/>
</dbReference>
<evidence type="ECO:0000313" key="4">
    <source>
        <dbReference type="EMBL" id="MBA0972141.1"/>
    </source>
</evidence>
<evidence type="ECO:0000313" key="8">
    <source>
        <dbReference type="Proteomes" id="UP000571857"/>
    </source>
</evidence>
<dbReference type="PANTHER" id="PTHR35841:SF1">
    <property type="entry name" value="PHOSPHONATES-BINDING PERIPLASMIC PROTEIN"/>
    <property type="match status" value="1"/>
</dbReference>
<evidence type="ECO:0000313" key="7">
    <source>
        <dbReference type="Proteomes" id="UP000516696"/>
    </source>
</evidence>